<evidence type="ECO:0000259" key="7">
    <source>
        <dbReference type="PROSITE" id="PS50011"/>
    </source>
</evidence>
<dbReference type="InterPro" id="IPR008271">
    <property type="entry name" value="Ser/Thr_kinase_AS"/>
</dbReference>
<dbReference type="Pfam" id="PF00069">
    <property type="entry name" value="Pkinase"/>
    <property type="match status" value="1"/>
</dbReference>
<evidence type="ECO:0000256" key="3">
    <source>
        <dbReference type="ARBA" id="ARBA00022777"/>
    </source>
</evidence>
<evidence type="ECO:0000256" key="4">
    <source>
        <dbReference type="ARBA" id="ARBA00022840"/>
    </source>
</evidence>
<accession>A0A8E6EVL9</accession>
<dbReference type="SMART" id="SM00220">
    <property type="entry name" value="S_TKc"/>
    <property type="match status" value="1"/>
</dbReference>
<dbReference type="PANTHER" id="PTHR43289:SF6">
    <property type="entry name" value="SERINE_THREONINE-PROTEIN KINASE NEKL-3"/>
    <property type="match status" value="1"/>
</dbReference>
<dbReference type="CDD" id="cd14014">
    <property type="entry name" value="STKc_PknB_like"/>
    <property type="match status" value="1"/>
</dbReference>
<reference evidence="8" key="1">
    <citation type="submission" date="2021-05" db="EMBL/GenBank/DDBJ databases">
        <title>Complete genome sequence of the cellulolytic planctomycete Telmatocola sphagniphila SP2T and characterization of the first cellulase from planctomycetes.</title>
        <authorList>
            <person name="Rakitin A.L."/>
            <person name="Beletsky A.V."/>
            <person name="Naumoff D.G."/>
            <person name="Kulichevskaya I.S."/>
            <person name="Mardanov A.V."/>
            <person name="Ravin N.V."/>
            <person name="Dedysh S.N."/>
        </authorList>
    </citation>
    <scope>NUCLEOTIDE SEQUENCE</scope>
    <source>
        <strain evidence="8">SP2T</strain>
    </source>
</reference>
<dbReference type="Gene3D" id="2.160.20.10">
    <property type="entry name" value="Single-stranded right-handed beta-helix, Pectin lyase-like"/>
    <property type="match status" value="1"/>
</dbReference>
<keyword evidence="8" id="KW-0723">Serine/threonine-protein kinase</keyword>
<organism evidence="8 9">
    <name type="scientific">Telmatocola sphagniphila</name>
    <dbReference type="NCBI Taxonomy" id="1123043"/>
    <lineage>
        <taxon>Bacteria</taxon>
        <taxon>Pseudomonadati</taxon>
        <taxon>Planctomycetota</taxon>
        <taxon>Planctomycetia</taxon>
        <taxon>Gemmatales</taxon>
        <taxon>Gemmataceae</taxon>
    </lineage>
</organism>
<dbReference type="EMBL" id="CP074694">
    <property type="protein sequence ID" value="QVL32920.1"/>
    <property type="molecule type" value="Genomic_DNA"/>
</dbReference>
<dbReference type="PROSITE" id="PS00108">
    <property type="entry name" value="PROTEIN_KINASE_ST"/>
    <property type="match status" value="1"/>
</dbReference>
<feature type="region of interest" description="Disordered" evidence="6">
    <location>
        <begin position="1"/>
        <end position="28"/>
    </location>
</feature>
<feature type="compositionally biased region" description="Basic and acidic residues" evidence="6">
    <location>
        <begin position="1183"/>
        <end position="1192"/>
    </location>
</feature>
<keyword evidence="3 8" id="KW-0418">Kinase</keyword>
<sequence length="1192" mass="131435">MQRNSDAAQKSRSEASPSPVDAHEAPTIISSRQNKITLDQRIIERIPSRQLGPYQLIETVGTGGMAAVVRALDTSLHRTVALKILPPEMAQDSEHLERFRQEARAAAKLDNDNIARVYSIGEDQGLNFIAFEFVEGENLRQRMSRVGGRLSIAEAVPLMMQVAAGLSHAASRGVVHRDIKPSNILITPEGKAKIVDMGLARSMDNLAFDGGITQSGITLGTFDYISPEQAIDPRRTDIRSDIYSLGCTFYHAITGRPPVPEGTATQKLQFHQNTEPIDPRRLNPLISEELTMILARMMAKDANQRYQHPDQLIQHLYLLTQKEQIGISSAKVETLPRDLTYNEPILPEPPRFSRTALVIAVSLLLGIFTWILGGFRNKEEPIASGPFWVSEKEKKSNSSTDTSEPSNTAPNVNSEGPQTASNVMELRKLIEQGVSSIVLKPGETYDLSRALRKDDPVKPLKFSASQLVLDGGDGVSPALLIMKIPTPLEERMGSPHTLQIADTVKKIKLRGVQIEWISGEGVPVNSAWKMPLLESFQADRCAFVTTSSGLVDMTSGPTAQIEFPGDADLPPTLSFDRCYFGPSKIGIRLIGPTEVHCRECAFAPSDAAFKLSGDIGPGKATEIQLKMSSVMMKGGSFLEVDDSVPFHFSADQSIFSSSDETSSSMGILVRQLGDLSKDSRMGYVKESDGGSGFHGNAYHNTAILQLKDMNLGFAECAQQNLPFVDGKAVQVGFPWDQRDPLKKLYDPQLPLRSRLNSAFRVMLKRSALRIPGSPQNVFGLDNMLGSALYDSPLPQPFDAKLASTRIVQPDLPETETQPAGVYRSLRNAIEEAKPGDEILLHWNGTHDERSVDLDKPNSQLTIRPDENCKPILQLTSRKREQALFKIAGGEIHFENLQFRLRNEKGQNDSSRSIVSLPGGGLCSFKNCVVTFEDQDGMSVVQLEDPRDEMMMNDSMEKWPIPRITFENSLIRGKGKLLCVKSSRSFDLDVKDTLAALNGSLIDINPTTLDVTGVNSTQVHLHRTTTYLTGPLFEILAAAKKLDMKGCGIVPIQALGTQSLFIPASGSTSPLVKMEHVETENLMKDLFNWRGSKDNFYGYDKTTQNLIERTSDNPEALTPMPIDPDRWLELFREKDHPFGKVKFLGSALENGKAFSSLKPADFRRKNDDYSDSGATLETLPTPYGEEKLSPSSN</sequence>
<dbReference type="PANTHER" id="PTHR43289">
    <property type="entry name" value="MITOGEN-ACTIVATED PROTEIN KINASE KINASE KINASE 20-RELATED"/>
    <property type="match status" value="1"/>
</dbReference>
<evidence type="ECO:0000256" key="5">
    <source>
        <dbReference type="PROSITE-ProRule" id="PRU10141"/>
    </source>
</evidence>
<dbReference type="PROSITE" id="PS00107">
    <property type="entry name" value="PROTEIN_KINASE_ATP"/>
    <property type="match status" value="1"/>
</dbReference>
<dbReference type="InterPro" id="IPR017441">
    <property type="entry name" value="Protein_kinase_ATP_BS"/>
</dbReference>
<keyword evidence="4 5" id="KW-0067">ATP-binding</keyword>
<proteinExistence type="predicted"/>
<dbReference type="KEGG" id="tsph:KIH39_03105"/>
<dbReference type="GO" id="GO:0004674">
    <property type="term" value="F:protein serine/threonine kinase activity"/>
    <property type="evidence" value="ECO:0007669"/>
    <property type="project" value="UniProtKB-KW"/>
</dbReference>
<evidence type="ECO:0000256" key="2">
    <source>
        <dbReference type="ARBA" id="ARBA00022741"/>
    </source>
</evidence>
<evidence type="ECO:0000256" key="6">
    <source>
        <dbReference type="SAM" id="MobiDB-lite"/>
    </source>
</evidence>
<dbReference type="InterPro" id="IPR011050">
    <property type="entry name" value="Pectin_lyase_fold/virulence"/>
</dbReference>
<dbReference type="Proteomes" id="UP000676194">
    <property type="component" value="Chromosome"/>
</dbReference>
<name>A0A8E6EVL9_9BACT</name>
<gene>
    <name evidence="8" type="ORF">KIH39_03105</name>
</gene>
<evidence type="ECO:0000313" key="8">
    <source>
        <dbReference type="EMBL" id="QVL32920.1"/>
    </source>
</evidence>
<protein>
    <submittedName>
        <fullName evidence="8">Serine/threonine protein kinase</fullName>
    </submittedName>
</protein>
<evidence type="ECO:0000313" key="9">
    <source>
        <dbReference type="Proteomes" id="UP000676194"/>
    </source>
</evidence>
<feature type="region of interest" description="Disordered" evidence="6">
    <location>
        <begin position="1161"/>
        <end position="1192"/>
    </location>
</feature>
<dbReference type="GO" id="GO:0005524">
    <property type="term" value="F:ATP binding"/>
    <property type="evidence" value="ECO:0007669"/>
    <property type="project" value="UniProtKB-UniRule"/>
</dbReference>
<feature type="region of interest" description="Disordered" evidence="6">
    <location>
        <begin position="393"/>
        <end position="419"/>
    </location>
</feature>
<dbReference type="RefSeq" id="WP_213497810.1">
    <property type="nucleotide sequence ID" value="NZ_CP074694.1"/>
</dbReference>
<dbReference type="SUPFAM" id="SSF51126">
    <property type="entry name" value="Pectin lyase-like"/>
    <property type="match status" value="1"/>
</dbReference>
<feature type="compositionally biased region" description="Polar residues" evidence="6">
    <location>
        <begin position="397"/>
        <end position="419"/>
    </location>
</feature>
<dbReference type="PROSITE" id="PS50011">
    <property type="entry name" value="PROTEIN_KINASE_DOM"/>
    <property type="match status" value="1"/>
</dbReference>
<evidence type="ECO:0000256" key="1">
    <source>
        <dbReference type="ARBA" id="ARBA00022679"/>
    </source>
</evidence>
<feature type="domain" description="Protein kinase" evidence="7">
    <location>
        <begin position="54"/>
        <end position="318"/>
    </location>
</feature>
<dbReference type="InterPro" id="IPR000719">
    <property type="entry name" value="Prot_kinase_dom"/>
</dbReference>
<dbReference type="InterPro" id="IPR012334">
    <property type="entry name" value="Pectin_lyas_fold"/>
</dbReference>
<feature type="compositionally biased region" description="Polar residues" evidence="6">
    <location>
        <begin position="1"/>
        <end position="16"/>
    </location>
</feature>
<dbReference type="Gene3D" id="1.10.510.10">
    <property type="entry name" value="Transferase(Phosphotransferase) domain 1"/>
    <property type="match status" value="1"/>
</dbReference>
<feature type="binding site" evidence="5">
    <location>
        <position position="83"/>
    </location>
    <ligand>
        <name>ATP</name>
        <dbReference type="ChEBI" id="CHEBI:30616"/>
    </ligand>
</feature>
<keyword evidence="1" id="KW-0808">Transferase</keyword>
<dbReference type="Gene3D" id="3.30.200.20">
    <property type="entry name" value="Phosphorylase Kinase, domain 1"/>
    <property type="match status" value="1"/>
</dbReference>
<dbReference type="AlphaFoldDB" id="A0A8E6EVL9"/>
<dbReference type="InterPro" id="IPR011009">
    <property type="entry name" value="Kinase-like_dom_sf"/>
</dbReference>
<keyword evidence="2 5" id="KW-0547">Nucleotide-binding</keyword>
<dbReference type="SUPFAM" id="SSF56112">
    <property type="entry name" value="Protein kinase-like (PK-like)"/>
    <property type="match status" value="1"/>
</dbReference>
<keyword evidence="9" id="KW-1185">Reference proteome</keyword>